<dbReference type="SUPFAM" id="SSF51161">
    <property type="entry name" value="Trimeric LpxA-like enzymes"/>
    <property type="match status" value="1"/>
</dbReference>
<dbReference type="CDD" id="cd04645">
    <property type="entry name" value="LbH_gamma_CA_like"/>
    <property type="match status" value="1"/>
</dbReference>
<dbReference type="AlphaFoldDB" id="A0A1T2KV25"/>
<evidence type="ECO:0000313" key="1">
    <source>
        <dbReference type="EMBL" id="OOZ36590.1"/>
    </source>
</evidence>
<dbReference type="EMBL" id="MPRJ01000033">
    <property type="protein sequence ID" value="OOZ36590.1"/>
    <property type="molecule type" value="Genomic_DNA"/>
</dbReference>
<reference evidence="1 2" key="1">
    <citation type="submission" date="2016-11" db="EMBL/GenBank/DDBJ databases">
        <title>Mixed transmission modes and dynamic genome evolution in an obligate animal-bacterial symbiosis.</title>
        <authorList>
            <person name="Russell S.L."/>
            <person name="Corbett-Detig R.B."/>
            <person name="Cavanaugh C.M."/>
        </authorList>
    </citation>
    <scope>NUCLEOTIDE SEQUENCE [LARGE SCALE GENOMIC DNA]</scope>
    <source>
        <strain evidence="1">Se-Cadez</strain>
    </source>
</reference>
<evidence type="ECO:0000313" key="2">
    <source>
        <dbReference type="Proteomes" id="UP000190896"/>
    </source>
</evidence>
<dbReference type="PANTHER" id="PTHR13061">
    <property type="entry name" value="DYNACTIN SUBUNIT P25"/>
    <property type="match status" value="1"/>
</dbReference>
<dbReference type="Proteomes" id="UP000190896">
    <property type="component" value="Unassembled WGS sequence"/>
</dbReference>
<keyword evidence="2" id="KW-1185">Reference proteome</keyword>
<dbReference type="OrthoDB" id="9803036at2"/>
<name>A0A1T2KV25_9GAMM</name>
<dbReference type="PANTHER" id="PTHR13061:SF56">
    <property type="entry name" value="PROTEIN YRDA"/>
    <property type="match status" value="1"/>
</dbReference>
<accession>A0A1T2KV25</accession>
<dbReference type="InterPro" id="IPR050484">
    <property type="entry name" value="Transf_Hexapept/Carb_Anhydrase"/>
</dbReference>
<organism evidence="1 2">
    <name type="scientific">Solemya velesiana gill symbiont</name>
    <dbReference type="NCBI Taxonomy" id="1918948"/>
    <lineage>
        <taxon>Bacteria</taxon>
        <taxon>Pseudomonadati</taxon>
        <taxon>Pseudomonadota</taxon>
        <taxon>Gammaproteobacteria</taxon>
        <taxon>sulfur-oxidizing symbionts</taxon>
    </lineage>
</organism>
<dbReference type="Pfam" id="PF00132">
    <property type="entry name" value="Hexapep"/>
    <property type="match status" value="1"/>
</dbReference>
<dbReference type="RefSeq" id="WP_078486928.1">
    <property type="nucleotide sequence ID" value="NZ_MPRJ01000033.1"/>
</dbReference>
<dbReference type="InterPro" id="IPR047324">
    <property type="entry name" value="LbH_gamma_CA-like"/>
</dbReference>
<proteinExistence type="predicted"/>
<gene>
    <name evidence="1" type="ORF">BOW51_06480</name>
</gene>
<dbReference type="InterPro" id="IPR001451">
    <property type="entry name" value="Hexapep"/>
</dbReference>
<protein>
    <submittedName>
        <fullName evidence="1">Gamma carbonic anhydrase family protein</fullName>
    </submittedName>
</protein>
<sequence length="178" mass="18896">MSNIRPFDGMQPKIADDAWVDDSAVVIGDVEIGSDSSIWPLTAVRGDIHAIRIGERTNIQDGSVLHVTHDSRFNPGGFSLNIGNDVTVGHKVMLHGCTIGDHCLVGMGAIVMDGAVVESRVILAAGSLVPGGKVLESGCLYRGSPAKKVRELSAEEHEFLDYVAGNYVNLAAKCRDQG</sequence>
<dbReference type="InterPro" id="IPR011004">
    <property type="entry name" value="Trimer_LpxA-like_sf"/>
</dbReference>
<comment type="caution">
    <text evidence="1">The sequence shown here is derived from an EMBL/GenBank/DDBJ whole genome shotgun (WGS) entry which is preliminary data.</text>
</comment>
<dbReference type="Gene3D" id="2.160.10.10">
    <property type="entry name" value="Hexapeptide repeat proteins"/>
    <property type="match status" value="1"/>
</dbReference>